<proteinExistence type="predicted"/>
<dbReference type="AlphaFoldDB" id="A0AAV4LM80"/>
<accession>A0AAV4LM80</accession>
<dbReference type="EMBL" id="BPLF01000001">
    <property type="protein sequence ID" value="GIX61273.1"/>
    <property type="molecule type" value="Genomic_DNA"/>
</dbReference>
<dbReference type="Proteomes" id="UP001497744">
    <property type="component" value="Unassembled WGS sequence"/>
</dbReference>
<sequence>MTTNARPRRTLIVRSVIRLQHSNKEVGAVVCGGGEGVAGVEGVVELPKRAVTTVINWAYILVKPLSLTTKPLVSHVNGMIAILLPNVGHQSFKLGLQVLNLSIKAIISRRNVPVTLHLLQHFLEIVLNFGGKSTHIVLTREASNIFHRIHDLLNVTIGINLPKLGLNRSKRLHQSLILPPTATSPPYPPPTNANQSIASLRFSGGVVRGIMKASVSPSSN</sequence>
<evidence type="ECO:0000313" key="1">
    <source>
        <dbReference type="EMBL" id="GIX61273.1"/>
    </source>
</evidence>
<reference evidence="1 2" key="1">
    <citation type="submission" date="2021-06" db="EMBL/GenBank/DDBJ databases">
        <title>Genome sequence of Babesia caballi.</title>
        <authorList>
            <person name="Yamagishi J."/>
            <person name="Kidaka T."/>
            <person name="Ochi A."/>
        </authorList>
    </citation>
    <scope>NUCLEOTIDE SEQUENCE [LARGE SCALE GENOMIC DNA]</scope>
    <source>
        <strain evidence="1">USDA-D6B2</strain>
    </source>
</reference>
<name>A0AAV4LM80_BABCB</name>
<evidence type="ECO:0000313" key="2">
    <source>
        <dbReference type="Proteomes" id="UP001497744"/>
    </source>
</evidence>
<organism evidence="1 2">
    <name type="scientific">Babesia caballi</name>
    <dbReference type="NCBI Taxonomy" id="5871"/>
    <lineage>
        <taxon>Eukaryota</taxon>
        <taxon>Sar</taxon>
        <taxon>Alveolata</taxon>
        <taxon>Apicomplexa</taxon>
        <taxon>Aconoidasida</taxon>
        <taxon>Piroplasmida</taxon>
        <taxon>Babesiidae</taxon>
        <taxon>Babesia</taxon>
    </lineage>
</organism>
<gene>
    <name evidence="1" type="ORF">BcabD6B2_07080</name>
</gene>
<dbReference type="GeneID" id="94192756"/>
<comment type="caution">
    <text evidence="1">The sequence shown here is derived from an EMBL/GenBank/DDBJ whole genome shotgun (WGS) entry which is preliminary data.</text>
</comment>
<keyword evidence="2" id="KW-1185">Reference proteome</keyword>
<dbReference type="RefSeq" id="XP_067713344.1">
    <property type="nucleotide sequence ID" value="XM_067857243.1"/>
</dbReference>
<protein>
    <submittedName>
        <fullName evidence="1">(S)-ureidoglycine aminohydrolase</fullName>
    </submittedName>
</protein>